<dbReference type="PANTHER" id="PTHR46719">
    <property type="entry name" value="TRANSCRIPTION FACTOR C2H2 FAMILY-RELATED"/>
    <property type="match status" value="1"/>
</dbReference>
<reference evidence="3 4" key="1">
    <citation type="journal article" date="2016" name="Sci. Rep.">
        <title>The Dendrobium catenatum Lindl. genome sequence provides insights into polysaccharide synthase, floral development and adaptive evolution.</title>
        <authorList>
            <person name="Zhang G.Q."/>
            <person name="Xu Q."/>
            <person name="Bian C."/>
            <person name="Tsai W.C."/>
            <person name="Yeh C.M."/>
            <person name="Liu K.W."/>
            <person name="Yoshida K."/>
            <person name="Zhang L.S."/>
            <person name="Chang S.B."/>
            <person name="Chen F."/>
            <person name="Shi Y."/>
            <person name="Su Y.Y."/>
            <person name="Zhang Y.Q."/>
            <person name="Chen L.J."/>
            <person name="Yin Y."/>
            <person name="Lin M."/>
            <person name="Huang H."/>
            <person name="Deng H."/>
            <person name="Wang Z.W."/>
            <person name="Zhu S.L."/>
            <person name="Zhao X."/>
            <person name="Deng C."/>
            <person name="Niu S.C."/>
            <person name="Huang J."/>
            <person name="Wang M."/>
            <person name="Liu G.H."/>
            <person name="Yang H.J."/>
            <person name="Xiao X.J."/>
            <person name="Hsiao Y.Y."/>
            <person name="Wu W.L."/>
            <person name="Chen Y.Y."/>
            <person name="Mitsuda N."/>
            <person name="Ohme-Takagi M."/>
            <person name="Luo Y.B."/>
            <person name="Van de Peer Y."/>
            <person name="Liu Z.J."/>
        </authorList>
    </citation>
    <scope>NUCLEOTIDE SEQUENCE [LARGE SCALE GENOMIC DNA]</scope>
    <source>
        <tissue evidence="3">The whole plant</tissue>
    </source>
</reference>
<dbReference type="SUPFAM" id="SSF57850">
    <property type="entry name" value="RING/U-box"/>
    <property type="match status" value="1"/>
</dbReference>
<proteinExistence type="predicted"/>
<dbReference type="PROSITE" id="PS50089">
    <property type="entry name" value="ZF_RING_2"/>
    <property type="match status" value="1"/>
</dbReference>
<dbReference type="PANTHER" id="PTHR46719:SF7">
    <property type="entry name" value="RING-H2 FINGER PROTEIN ATL71-RELATED"/>
    <property type="match status" value="1"/>
</dbReference>
<dbReference type="AlphaFoldDB" id="A0A2I0VWC9"/>
<dbReference type="Gene3D" id="3.30.40.10">
    <property type="entry name" value="Zinc/RING finger domain, C3HC4 (zinc finger)"/>
    <property type="match status" value="1"/>
</dbReference>
<dbReference type="Proteomes" id="UP000233837">
    <property type="component" value="Unassembled WGS sequence"/>
</dbReference>
<keyword evidence="1" id="KW-0862">Zinc</keyword>
<keyword evidence="1" id="KW-0479">Metal-binding</keyword>
<evidence type="ECO:0000259" key="2">
    <source>
        <dbReference type="PROSITE" id="PS50089"/>
    </source>
</evidence>
<dbReference type="GO" id="GO:0008270">
    <property type="term" value="F:zinc ion binding"/>
    <property type="evidence" value="ECO:0007669"/>
    <property type="project" value="UniProtKB-KW"/>
</dbReference>
<dbReference type="Pfam" id="PF13639">
    <property type="entry name" value="zf-RING_2"/>
    <property type="match status" value="1"/>
</dbReference>
<organism evidence="3 4">
    <name type="scientific">Dendrobium catenatum</name>
    <dbReference type="NCBI Taxonomy" id="906689"/>
    <lineage>
        <taxon>Eukaryota</taxon>
        <taxon>Viridiplantae</taxon>
        <taxon>Streptophyta</taxon>
        <taxon>Embryophyta</taxon>
        <taxon>Tracheophyta</taxon>
        <taxon>Spermatophyta</taxon>
        <taxon>Magnoliopsida</taxon>
        <taxon>Liliopsida</taxon>
        <taxon>Asparagales</taxon>
        <taxon>Orchidaceae</taxon>
        <taxon>Epidendroideae</taxon>
        <taxon>Malaxideae</taxon>
        <taxon>Dendrobiinae</taxon>
        <taxon>Dendrobium</taxon>
    </lineage>
</organism>
<gene>
    <name evidence="3" type="primary">ATL39</name>
    <name evidence="3" type="ORF">MA16_Dca013752</name>
</gene>
<name>A0A2I0VWC9_9ASPA</name>
<evidence type="ECO:0000313" key="3">
    <source>
        <dbReference type="EMBL" id="PKU67722.1"/>
    </source>
</evidence>
<keyword evidence="4" id="KW-1185">Reference proteome</keyword>
<keyword evidence="1" id="KW-0863">Zinc-finger</keyword>
<evidence type="ECO:0000313" key="4">
    <source>
        <dbReference type="Proteomes" id="UP000233837"/>
    </source>
</evidence>
<accession>A0A2I0VWC9</accession>
<dbReference type="InterPro" id="IPR001841">
    <property type="entry name" value="Znf_RING"/>
</dbReference>
<reference evidence="3 4" key="2">
    <citation type="journal article" date="2017" name="Nature">
        <title>The Apostasia genome and the evolution of orchids.</title>
        <authorList>
            <person name="Zhang G.Q."/>
            <person name="Liu K.W."/>
            <person name="Li Z."/>
            <person name="Lohaus R."/>
            <person name="Hsiao Y.Y."/>
            <person name="Niu S.C."/>
            <person name="Wang J.Y."/>
            <person name="Lin Y.C."/>
            <person name="Xu Q."/>
            <person name="Chen L.J."/>
            <person name="Yoshida K."/>
            <person name="Fujiwara S."/>
            <person name="Wang Z.W."/>
            <person name="Zhang Y.Q."/>
            <person name="Mitsuda N."/>
            <person name="Wang M."/>
            <person name="Liu G.H."/>
            <person name="Pecoraro L."/>
            <person name="Huang H.X."/>
            <person name="Xiao X.J."/>
            <person name="Lin M."/>
            <person name="Wu X.Y."/>
            <person name="Wu W.L."/>
            <person name="Chen Y.Y."/>
            <person name="Chang S.B."/>
            <person name="Sakamoto S."/>
            <person name="Ohme-Takagi M."/>
            <person name="Yagi M."/>
            <person name="Zeng S.J."/>
            <person name="Shen C.Y."/>
            <person name="Yeh C.M."/>
            <person name="Luo Y.B."/>
            <person name="Tsai W.C."/>
            <person name="Van de Peer Y."/>
            <person name="Liu Z.J."/>
        </authorList>
    </citation>
    <scope>NUCLEOTIDE SEQUENCE [LARGE SCALE GENOMIC DNA]</scope>
    <source>
        <tissue evidence="3">The whole plant</tissue>
    </source>
</reference>
<dbReference type="InterPro" id="IPR045899">
    <property type="entry name" value="ATL71-like"/>
</dbReference>
<sequence>MIPHHLVWHYFTVVPPLQLEQNVEIGIDNIALMTWPTFTYAEARSQDPRAVNVICCSICLVNYEEEQVEDKALRLLPECGHLFHATCVDMWLRWRQTCPLCRSLVVNRVLQTPSDEV</sequence>
<evidence type="ECO:0000256" key="1">
    <source>
        <dbReference type="PROSITE-ProRule" id="PRU00175"/>
    </source>
</evidence>
<dbReference type="SMART" id="SM00184">
    <property type="entry name" value="RING"/>
    <property type="match status" value="1"/>
</dbReference>
<dbReference type="InterPro" id="IPR013083">
    <property type="entry name" value="Znf_RING/FYVE/PHD"/>
</dbReference>
<protein>
    <submittedName>
        <fullName evidence="3">RING-H2 finger protein ATL39</fullName>
    </submittedName>
</protein>
<feature type="domain" description="RING-type" evidence="2">
    <location>
        <begin position="56"/>
        <end position="102"/>
    </location>
</feature>
<dbReference type="EMBL" id="KZ503168">
    <property type="protein sequence ID" value="PKU67722.1"/>
    <property type="molecule type" value="Genomic_DNA"/>
</dbReference>